<dbReference type="InterPro" id="IPR012429">
    <property type="entry name" value="HGSNAT_cat"/>
</dbReference>
<dbReference type="AlphaFoldDB" id="A0A1D2MH46"/>
<dbReference type="EMBL" id="LJIJ01001276">
    <property type="protein sequence ID" value="ODM92295.1"/>
    <property type="molecule type" value="Genomic_DNA"/>
</dbReference>
<keyword evidence="4" id="KW-0808">Transferase</keyword>
<dbReference type="Proteomes" id="UP000094527">
    <property type="component" value="Unassembled WGS sequence"/>
</dbReference>
<evidence type="ECO:0000259" key="3">
    <source>
        <dbReference type="Pfam" id="PF07786"/>
    </source>
</evidence>
<comment type="caution">
    <text evidence="4">The sequence shown here is derived from an EMBL/GenBank/DDBJ whole genome shotgun (WGS) entry which is preliminary data.</text>
</comment>
<feature type="transmembrane region" description="Helical" evidence="2">
    <location>
        <begin position="119"/>
        <end position="141"/>
    </location>
</feature>
<protein>
    <submittedName>
        <fullName evidence="4">Heparan-alpha-glucosaminide N-acetyltransferase</fullName>
    </submittedName>
</protein>
<accession>A0A1D2MH46</accession>
<feature type="transmembrane region" description="Helical" evidence="2">
    <location>
        <begin position="610"/>
        <end position="627"/>
    </location>
</feature>
<feature type="region of interest" description="Disordered" evidence="1">
    <location>
        <begin position="709"/>
        <end position="733"/>
    </location>
</feature>
<evidence type="ECO:0000313" key="4">
    <source>
        <dbReference type="EMBL" id="ODM92295.1"/>
    </source>
</evidence>
<feature type="transmembrane region" description="Helical" evidence="2">
    <location>
        <begin position="341"/>
        <end position="358"/>
    </location>
</feature>
<dbReference type="Pfam" id="PF07786">
    <property type="entry name" value="HGSNAT_cat"/>
    <property type="match status" value="1"/>
</dbReference>
<feature type="transmembrane region" description="Helical" evidence="2">
    <location>
        <begin position="800"/>
        <end position="819"/>
    </location>
</feature>
<dbReference type="OrthoDB" id="2149840at2759"/>
<feature type="compositionally biased region" description="Low complexity" evidence="1">
    <location>
        <begin position="712"/>
        <end position="725"/>
    </location>
</feature>
<feature type="transmembrane region" description="Helical" evidence="2">
    <location>
        <begin position="509"/>
        <end position="528"/>
    </location>
</feature>
<feature type="transmembrane region" description="Helical" evidence="2">
    <location>
        <begin position="668"/>
        <end position="689"/>
    </location>
</feature>
<feature type="transmembrane region" description="Helical" evidence="2">
    <location>
        <begin position="993"/>
        <end position="1015"/>
    </location>
</feature>
<feature type="transmembrane region" description="Helical" evidence="2">
    <location>
        <begin position="267"/>
        <end position="290"/>
    </location>
</feature>
<feature type="transmembrane region" description="Helical" evidence="2">
    <location>
        <begin position="1027"/>
        <end position="1048"/>
    </location>
</feature>
<feature type="transmembrane region" description="Helical" evidence="2">
    <location>
        <begin position="839"/>
        <end position="856"/>
    </location>
</feature>
<feature type="domain" description="Heparan-alpha-glucosaminide N-acetyltransferase catalytic" evidence="3">
    <location>
        <begin position="233"/>
        <end position="355"/>
    </location>
</feature>
<organism evidence="4 5">
    <name type="scientific">Orchesella cincta</name>
    <name type="common">Springtail</name>
    <name type="synonym">Podura cincta</name>
    <dbReference type="NCBI Taxonomy" id="48709"/>
    <lineage>
        <taxon>Eukaryota</taxon>
        <taxon>Metazoa</taxon>
        <taxon>Ecdysozoa</taxon>
        <taxon>Arthropoda</taxon>
        <taxon>Hexapoda</taxon>
        <taxon>Collembola</taxon>
        <taxon>Entomobryomorpha</taxon>
        <taxon>Entomobryoidea</taxon>
        <taxon>Orchesellidae</taxon>
        <taxon>Orchesellinae</taxon>
        <taxon>Orchesella</taxon>
    </lineage>
</organism>
<gene>
    <name evidence="4" type="ORF">Ocin01_14385</name>
</gene>
<feature type="transmembrane region" description="Helical" evidence="2">
    <location>
        <begin position="540"/>
        <end position="562"/>
    </location>
</feature>
<feature type="transmembrane region" description="Helical" evidence="2">
    <location>
        <begin position="767"/>
        <end position="788"/>
    </location>
</feature>
<feature type="transmembrane region" description="Helical" evidence="2">
    <location>
        <begin position="476"/>
        <end position="497"/>
    </location>
</feature>
<name>A0A1D2MH46_ORCCI</name>
<feature type="transmembrane region" description="Helical" evidence="2">
    <location>
        <begin position="740"/>
        <end position="761"/>
    </location>
</feature>
<dbReference type="GO" id="GO:0016740">
    <property type="term" value="F:transferase activity"/>
    <property type="evidence" value="ECO:0007669"/>
    <property type="project" value="UniProtKB-KW"/>
</dbReference>
<feature type="transmembrane region" description="Helical" evidence="2">
    <location>
        <begin position="393"/>
        <end position="415"/>
    </location>
</feature>
<keyword evidence="5" id="KW-1185">Reference proteome</keyword>
<reference evidence="4 5" key="1">
    <citation type="journal article" date="2016" name="Genome Biol. Evol.">
        <title>Gene Family Evolution Reflects Adaptation to Soil Environmental Stressors in the Genome of the Collembolan Orchesella cincta.</title>
        <authorList>
            <person name="Faddeeva-Vakhrusheva A."/>
            <person name="Derks M.F."/>
            <person name="Anvar S.Y."/>
            <person name="Agamennone V."/>
            <person name="Suring W."/>
            <person name="Smit S."/>
            <person name="van Straalen N.M."/>
            <person name="Roelofs D."/>
        </authorList>
    </citation>
    <scope>NUCLEOTIDE SEQUENCE [LARGE SCALE GENOMIC DNA]</scope>
    <source>
        <tissue evidence="4">Mixed pool</tissue>
    </source>
</reference>
<dbReference type="PANTHER" id="PTHR31061">
    <property type="entry name" value="LD22376P"/>
    <property type="match status" value="1"/>
</dbReference>
<feature type="transmembrane region" description="Helical" evidence="2">
    <location>
        <begin position="962"/>
        <end position="981"/>
    </location>
</feature>
<keyword evidence="2" id="KW-1133">Transmembrane helix</keyword>
<keyword evidence="2" id="KW-0812">Transmembrane</keyword>
<evidence type="ECO:0000256" key="1">
    <source>
        <dbReference type="SAM" id="MobiDB-lite"/>
    </source>
</evidence>
<evidence type="ECO:0000256" key="2">
    <source>
        <dbReference type="SAM" id="Phobius"/>
    </source>
</evidence>
<sequence>MSQLNIDEAWLNISSMFSVPVWLYVLSDNCHECPYQKFLEEPILPNFSYKSVMNVQYGTTFRFRTQGNSTYAPVSDDQFKICDLPGSLGEFGVYSIVVEGENTEGPHCYLECDLEPVDVYMPIFATLFFWIIMGLICSSVAKCKTFTVPSLMDRIMSCFVQRNVSIESVLPDNHEPRSDAPKTASQAVKKALKRENLAHNSEVTPLVDATNEELPSSSSTSDQDGQGNLVKERLKSLDTFRGLCIVIMIFVDDGGGGYYFFRHCTWDGLYVADLAFPFIWICGVCIPLSLHSKKSSGSPRLSMFMNILKRSMKLIFLGLMVNTSTRANAAQLENLRFPGVLQRFGICYLVGSTLYLWFSREKSFIATPNNSNQTTGREHASWKVYFSDVATNMLPWMFVIACVTLHNVLIFTLHVPDCPTGYLGPGGLHRNNSISKHCVGGVTGYVDRLIFGHHHIHNRPTSKVVYDSGAFDPEGALGVLTSLLHIWLGAQAGTILLTYRSSSARVYRFVTWSALCGTLGFILCGGFQNEGWIPVNKNLSLSFVLVTSSAALLLLTLLYLVIDVFKVWSGSPLLETGMNSILLYLGHEVCHAMLPWHYAYGRMQTHISRLFESSWGTVLWILIAIYLHRRKLNLYCTAETSMGEFGVYELYAENGECKFKTALEAVNIYLPFLIPIFFYLGLGVVVFLLNRYKAAICNAIGLRKKASRTENPSGISVSSSSSKPATPTPPRQRLRSLDTFRGICIVIMIFVNDGGAGYYFLEHATWDGLYVADLVFPWYVCICIPVSIKSQVKRNTPKLTILRRIIIRSLKLIAIGVILNSKGGPIEFSKLRLPGVLQRFGICYFVAATSVLICANKDFVNNRKAENKYIALVQDIVFIWKGWLISILVVLLHTCLTFFLKVPGCPTGYLGPGGLHKDGLYPGDCIGGAAGYIDRQILTLKHVYQWPTAIGTYKSTPYDPEGILGTLTSMFTVWLGVQAGLTLQVYPKHRSRLIRWAVWAVILGAIGAALCGGKQTGGPIPLNKNLWSLSFVFVLCCFALILLMALYVTIDMLKIWSGSPFFEPGMNSILLYIGHSVANEMLPWHFRFKSMNTHFKRLVESLWGTSLWAVYAIYLYHKKFFWSL</sequence>
<evidence type="ECO:0000313" key="5">
    <source>
        <dbReference type="Proteomes" id="UP000094527"/>
    </source>
</evidence>
<keyword evidence="2" id="KW-0472">Membrane</keyword>
<dbReference type="STRING" id="48709.A0A1D2MH46"/>
<feature type="transmembrane region" description="Helical" evidence="2">
    <location>
        <begin position="877"/>
        <end position="900"/>
    </location>
</feature>
<feature type="transmembrane region" description="Helical" evidence="2">
    <location>
        <begin position="1098"/>
        <end position="1116"/>
    </location>
</feature>
<dbReference type="PANTHER" id="PTHR31061:SF24">
    <property type="entry name" value="LD22376P"/>
    <property type="match status" value="1"/>
</dbReference>
<proteinExistence type="predicted"/>